<evidence type="ECO:0000256" key="6">
    <source>
        <dbReference type="ARBA" id="ARBA00022801"/>
    </source>
</evidence>
<evidence type="ECO:0000256" key="5">
    <source>
        <dbReference type="ARBA" id="ARBA00022759"/>
    </source>
</evidence>
<dbReference type="GO" id="GO:0003676">
    <property type="term" value="F:nucleic acid binding"/>
    <property type="evidence" value="ECO:0007669"/>
    <property type="project" value="InterPro"/>
</dbReference>
<proteinExistence type="inferred from homology"/>
<keyword evidence="6" id="KW-0378">Hydrolase</keyword>
<reference evidence="10" key="1">
    <citation type="submission" date="2018-05" db="EMBL/GenBank/DDBJ databases">
        <authorList>
            <person name="Lanie J.A."/>
            <person name="Ng W.-L."/>
            <person name="Kazmierczak K.M."/>
            <person name="Andrzejewski T.M."/>
            <person name="Davidsen T.M."/>
            <person name="Wayne K.J."/>
            <person name="Tettelin H."/>
            <person name="Glass J.I."/>
            <person name="Rusch D."/>
            <person name="Podicherti R."/>
            <person name="Tsui H.-C.T."/>
            <person name="Winkler M.E."/>
        </authorList>
    </citation>
    <scope>NUCLEOTIDE SEQUENCE</scope>
</reference>
<dbReference type="InterPro" id="IPR020821">
    <property type="entry name" value="ENPP1-3/EXOG-like_nuc-like"/>
</dbReference>
<name>A0A382TBQ2_9ZZZZ</name>
<feature type="non-terminal residue" evidence="10">
    <location>
        <position position="1"/>
    </location>
</feature>
<evidence type="ECO:0000259" key="8">
    <source>
        <dbReference type="SMART" id="SM00477"/>
    </source>
</evidence>
<evidence type="ECO:0008006" key="11">
    <source>
        <dbReference type="Google" id="ProtNLM"/>
    </source>
</evidence>
<dbReference type="SMART" id="SM00477">
    <property type="entry name" value="NUC"/>
    <property type="match status" value="1"/>
</dbReference>
<dbReference type="PROSITE" id="PS01070">
    <property type="entry name" value="NUCLEASE_NON_SPEC"/>
    <property type="match status" value="1"/>
</dbReference>
<dbReference type="GO" id="GO:0046872">
    <property type="term" value="F:metal ion binding"/>
    <property type="evidence" value="ECO:0007669"/>
    <property type="project" value="UniProtKB-KW"/>
</dbReference>
<keyword evidence="5" id="KW-0255">Endonuclease</keyword>
<evidence type="ECO:0000256" key="1">
    <source>
        <dbReference type="ARBA" id="ARBA00001946"/>
    </source>
</evidence>
<dbReference type="AlphaFoldDB" id="A0A382TBQ2"/>
<feature type="non-terminal residue" evidence="10">
    <location>
        <position position="220"/>
    </location>
</feature>
<gene>
    <name evidence="10" type="ORF">METZ01_LOCUS371655</name>
</gene>
<dbReference type="GO" id="GO:0004519">
    <property type="term" value="F:endonuclease activity"/>
    <property type="evidence" value="ECO:0007669"/>
    <property type="project" value="UniProtKB-KW"/>
</dbReference>
<dbReference type="InterPro" id="IPR001604">
    <property type="entry name" value="Endo_G_ENPP1-like_dom"/>
</dbReference>
<evidence type="ECO:0000256" key="2">
    <source>
        <dbReference type="ARBA" id="ARBA00010052"/>
    </source>
</evidence>
<dbReference type="InterPro" id="IPR044925">
    <property type="entry name" value="His-Me_finger_sf"/>
</dbReference>
<protein>
    <recommendedName>
        <fullName evidence="11">Endonuclease</fullName>
    </recommendedName>
</protein>
<dbReference type="EMBL" id="UINC01134947">
    <property type="protein sequence ID" value="SVD18801.1"/>
    <property type="molecule type" value="Genomic_DNA"/>
</dbReference>
<dbReference type="CDD" id="cd00091">
    <property type="entry name" value="NUC"/>
    <property type="match status" value="1"/>
</dbReference>
<dbReference type="Gene3D" id="3.40.570.10">
    <property type="entry name" value="Extracellular Endonuclease, subunit A"/>
    <property type="match status" value="1"/>
</dbReference>
<evidence type="ECO:0000256" key="7">
    <source>
        <dbReference type="ARBA" id="ARBA00022842"/>
    </source>
</evidence>
<dbReference type="InterPro" id="IPR040255">
    <property type="entry name" value="Non-specific_endonuclease"/>
</dbReference>
<evidence type="ECO:0000313" key="10">
    <source>
        <dbReference type="EMBL" id="SVD18801.1"/>
    </source>
</evidence>
<dbReference type="Pfam" id="PF01223">
    <property type="entry name" value="Endonuclease_NS"/>
    <property type="match status" value="1"/>
</dbReference>
<feature type="domain" description="ENPP1-3/EXOG-like endonuclease/phosphodiesterase" evidence="8">
    <location>
        <begin position="39"/>
        <end position="220"/>
    </location>
</feature>
<dbReference type="SMART" id="SM00892">
    <property type="entry name" value="Endonuclease_NS"/>
    <property type="match status" value="1"/>
</dbReference>
<dbReference type="InterPro" id="IPR018524">
    <property type="entry name" value="DNA/RNA_endonuclease_AS"/>
</dbReference>
<sequence length="220" mass="23954">VTFVRLFSLSLLLLLSRSIEAQDDAYLPLSEGKLEVRQTTGFILAYSEPHEQAAWVAYELTAQEVTGGVGRTDNFRSDHEIGTGSASLADYKGSGYDRGHLAPAGDMTWSRSAMSQSFFLSNMSPQLPAFNRGIWRSLESAVRGWAESRGSIYVVTGPVFTSYGDEIGSNGVDIPTHYWKALYDPSGGLMVGFMLPHARGKRPLRGYTTSVDAIESATGL</sequence>
<evidence type="ECO:0000256" key="4">
    <source>
        <dbReference type="ARBA" id="ARBA00022723"/>
    </source>
</evidence>
<comment type="similarity">
    <text evidence="2">Belongs to the DNA/RNA non-specific endonuclease family.</text>
</comment>
<keyword evidence="3" id="KW-0540">Nuclease</keyword>
<dbReference type="GO" id="GO:0016787">
    <property type="term" value="F:hydrolase activity"/>
    <property type="evidence" value="ECO:0007669"/>
    <property type="project" value="UniProtKB-KW"/>
</dbReference>
<dbReference type="PANTHER" id="PTHR13966:SF5">
    <property type="entry name" value="ENDONUCLEASE G, MITOCHONDRIAL"/>
    <property type="match status" value="1"/>
</dbReference>
<accession>A0A382TBQ2</accession>
<dbReference type="PANTHER" id="PTHR13966">
    <property type="entry name" value="ENDONUCLEASE RELATED"/>
    <property type="match status" value="1"/>
</dbReference>
<evidence type="ECO:0000259" key="9">
    <source>
        <dbReference type="SMART" id="SM00892"/>
    </source>
</evidence>
<comment type="cofactor">
    <cofactor evidence="1">
        <name>Mg(2+)</name>
        <dbReference type="ChEBI" id="CHEBI:18420"/>
    </cofactor>
</comment>
<feature type="domain" description="DNA/RNA non-specific endonuclease/pyrophosphatase/phosphodiesterase" evidence="9">
    <location>
        <begin position="38"/>
        <end position="220"/>
    </location>
</feature>
<dbReference type="SUPFAM" id="SSF54060">
    <property type="entry name" value="His-Me finger endonucleases"/>
    <property type="match status" value="1"/>
</dbReference>
<keyword evidence="7" id="KW-0460">Magnesium</keyword>
<dbReference type="InterPro" id="IPR044929">
    <property type="entry name" value="DNA/RNA_non-sp_Endonuclease_sf"/>
</dbReference>
<organism evidence="10">
    <name type="scientific">marine metagenome</name>
    <dbReference type="NCBI Taxonomy" id="408172"/>
    <lineage>
        <taxon>unclassified sequences</taxon>
        <taxon>metagenomes</taxon>
        <taxon>ecological metagenomes</taxon>
    </lineage>
</organism>
<evidence type="ECO:0000256" key="3">
    <source>
        <dbReference type="ARBA" id="ARBA00022722"/>
    </source>
</evidence>
<keyword evidence="4" id="KW-0479">Metal-binding</keyword>